<protein>
    <recommendedName>
        <fullName evidence="1">Rhodanese domain-containing protein</fullName>
    </recommendedName>
</protein>
<dbReference type="SUPFAM" id="SSF52821">
    <property type="entry name" value="Rhodanese/Cell cycle control phosphatase"/>
    <property type="match status" value="1"/>
</dbReference>
<evidence type="ECO:0000259" key="1">
    <source>
        <dbReference type="PROSITE" id="PS50206"/>
    </source>
</evidence>
<organism evidence="2 3">
    <name type="scientific">Candidatus Nomurabacteria bacterium RIFCSPHIGHO2_01_FULL_42_16</name>
    <dbReference type="NCBI Taxonomy" id="1801743"/>
    <lineage>
        <taxon>Bacteria</taxon>
        <taxon>Candidatus Nomuraibacteriota</taxon>
    </lineage>
</organism>
<dbReference type="PROSITE" id="PS50206">
    <property type="entry name" value="RHODANESE_3"/>
    <property type="match status" value="1"/>
</dbReference>
<dbReference type="InterPro" id="IPR001763">
    <property type="entry name" value="Rhodanese-like_dom"/>
</dbReference>
<evidence type="ECO:0000313" key="3">
    <source>
        <dbReference type="Proteomes" id="UP000178059"/>
    </source>
</evidence>
<sequence length="123" mass="13578">MENFKVITHEELKKKIDSKENFALIDTLGEFSYDRAHLPGAVMIDGHQSDFVAQVEKTFPDKNQEIVVYCASFSCPLSGESAAKLAAAGYKNVSAFEGGLMDWAGAGYNFEGSQAKEMKEKWS</sequence>
<dbReference type="InterPro" id="IPR050229">
    <property type="entry name" value="GlpE_sulfurtransferase"/>
</dbReference>
<dbReference type="PROSITE" id="PS00380">
    <property type="entry name" value="RHODANESE_1"/>
    <property type="match status" value="1"/>
</dbReference>
<dbReference type="SMART" id="SM00450">
    <property type="entry name" value="RHOD"/>
    <property type="match status" value="1"/>
</dbReference>
<accession>A0A1F6VJ68</accession>
<dbReference type="PANTHER" id="PTHR43031">
    <property type="entry name" value="FAD-DEPENDENT OXIDOREDUCTASE"/>
    <property type="match status" value="1"/>
</dbReference>
<dbReference type="InterPro" id="IPR001307">
    <property type="entry name" value="Thiosulphate_STrfase_CS"/>
</dbReference>
<evidence type="ECO:0000313" key="2">
    <source>
        <dbReference type="EMBL" id="OGI69700.1"/>
    </source>
</evidence>
<dbReference type="Pfam" id="PF00581">
    <property type="entry name" value="Rhodanese"/>
    <property type="match status" value="1"/>
</dbReference>
<dbReference type="GO" id="GO:0004792">
    <property type="term" value="F:thiosulfate-cyanide sulfurtransferase activity"/>
    <property type="evidence" value="ECO:0007669"/>
    <property type="project" value="InterPro"/>
</dbReference>
<dbReference type="AlphaFoldDB" id="A0A1F6VJ68"/>
<reference evidence="2 3" key="1">
    <citation type="journal article" date="2016" name="Nat. Commun.">
        <title>Thousands of microbial genomes shed light on interconnected biogeochemical processes in an aquifer system.</title>
        <authorList>
            <person name="Anantharaman K."/>
            <person name="Brown C.T."/>
            <person name="Hug L.A."/>
            <person name="Sharon I."/>
            <person name="Castelle C.J."/>
            <person name="Probst A.J."/>
            <person name="Thomas B.C."/>
            <person name="Singh A."/>
            <person name="Wilkins M.J."/>
            <person name="Karaoz U."/>
            <person name="Brodie E.L."/>
            <person name="Williams K.H."/>
            <person name="Hubbard S.S."/>
            <person name="Banfield J.F."/>
        </authorList>
    </citation>
    <scope>NUCLEOTIDE SEQUENCE [LARGE SCALE GENOMIC DNA]</scope>
</reference>
<dbReference type="EMBL" id="MFTT01000021">
    <property type="protein sequence ID" value="OGI69700.1"/>
    <property type="molecule type" value="Genomic_DNA"/>
</dbReference>
<dbReference type="Proteomes" id="UP000178059">
    <property type="component" value="Unassembled WGS sequence"/>
</dbReference>
<dbReference type="CDD" id="cd00158">
    <property type="entry name" value="RHOD"/>
    <property type="match status" value="1"/>
</dbReference>
<dbReference type="InterPro" id="IPR036873">
    <property type="entry name" value="Rhodanese-like_dom_sf"/>
</dbReference>
<gene>
    <name evidence="2" type="ORF">A2824_03225</name>
</gene>
<name>A0A1F6VJ68_9BACT</name>
<dbReference type="STRING" id="1801743.A2824_03225"/>
<proteinExistence type="predicted"/>
<feature type="domain" description="Rhodanese" evidence="1">
    <location>
        <begin position="18"/>
        <end position="112"/>
    </location>
</feature>
<dbReference type="PANTHER" id="PTHR43031:SF7">
    <property type="entry name" value="NITRIC OXIDE REDUCTASE FLRD-NAD(+) REDUCTASE"/>
    <property type="match status" value="1"/>
</dbReference>
<comment type="caution">
    <text evidence="2">The sequence shown here is derived from an EMBL/GenBank/DDBJ whole genome shotgun (WGS) entry which is preliminary data.</text>
</comment>
<dbReference type="Gene3D" id="3.40.250.10">
    <property type="entry name" value="Rhodanese-like domain"/>
    <property type="match status" value="1"/>
</dbReference>